<dbReference type="PANTHER" id="PTHR38846">
    <property type="entry name" value="C3H1-TYPE DOMAIN-CONTAINING PROTEIN"/>
    <property type="match status" value="1"/>
</dbReference>
<dbReference type="PANTHER" id="PTHR38846:SF1">
    <property type="entry name" value="C3H1-TYPE DOMAIN-CONTAINING PROTEIN"/>
    <property type="match status" value="1"/>
</dbReference>
<gene>
    <name evidence="1" type="ORF">Q9L58_005860</name>
</gene>
<organism evidence="1 2">
    <name type="scientific">Discina gigas</name>
    <dbReference type="NCBI Taxonomy" id="1032678"/>
    <lineage>
        <taxon>Eukaryota</taxon>
        <taxon>Fungi</taxon>
        <taxon>Dikarya</taxon>
        <taxon>Ascomycota</taxon>
        <taxon>Pezizomycotina</taxon>
        <taxon>Pezizomycetes</taxon>
        <taxon>Pezizales</taxon>
        <taxon>Discinaceae</taxon>
        <taxon>Discina</taxon>
    </lineage>
</organism>
<dbReference type="EMBL" id="JBBBZM010000075">
    <property type="protein sequence ID" value="KAL0635214.1"/>
    <property type="molecule type" value="Genomic_DNA"/>
</dbReference>
<comment type="caution">
    <text evidence="1">The sequence shown here is derived from an EMBL/GenBank/DDBJ whole genome shotgun (WGS) entry which is preliminary data.</text>
</comment>
<reference evidence="1 2" key="1">
    <citation type="submission" date="2024-02" db="EMBL/GenBank/DDBJ databases">
        <title>Discinaceae phylogenomics.</title>
        <authorList>
            <person name="Dirks A.C."/>
            <person name="James T.Y."/>
        </authorList>
    </citation>
    <scope>NUCLEOTIDE SEQUENCE [LARGE SCALE GENOMIC DNA]</scope>
    <source>
        <strain evidence="1 2">ACD0624</strain>
    </source>
</reference>
<accession>A0ABR3GGZ2</accession>
<sequence>MPSPVSQNNHVTLMGCLKTTRNINTPCTSFQIPNSLSFHITLAQLKKLSSFFEQYPDFSYDATNSKQSEFDRLQEHKGWDPSSMDFRAQYKAFRLALVKEVGAPIDEYFLAHRLSGYQNKRSPWIEFERLMREQGVTVNYIKYKQEKARFTALFKEAFSRDIDVFFAKYSGFDYNPREESKAEFERLRRYKKWHIPYQVMSRPDQAEYDQARGEFFEAFIVDFTYFFGVGDHMRDWECLCDVMRISPLPLTMDGCKVALESYYVNIFDLYDHVQRGTPLKFHAGEKELAVYSHAKSLVFPRSLAKSTCMKVLLRRLDDPEITLAPTPTSGDWNGVITIDRRRRRRASKEE</sequence>
<keyword evidence="2" id="KW-1185">Reference proteome</keyword>
<dbReference type="Proteomes" id="UP001447188">
    <property type="component" value="Unassembled WGS sequence"/>
</dbReference>
<evidence type="ECO:0000313" key="1">
    <source>
        <dbReference type="EMBL" id="KAL0635214.1"/>
    </source>
</evidence>
<name>A0ABR3GGZ2_9PEZI</name>
<protein>
    <submittedName>
        <fullName evidence="1">Uncharacterized protein</fullName>
    </submittedName>
</protein>
<proteinExistence type="predicted"/>
<evidence type="ECO:0000313" key="2">
    <source>
        <dbReference type="Proteomes" id="UP001447188"/>
    </source>
</evidence>